<keyword evidence="6" id="KW-1185">Reference proteome</keyword>
<gene>
    <name evidence="5" type="primary">bvgA</name>
    <name evidence="5" type="ORF">CHRY9293_03469</name>
</gene>
<dbReference type="PANTHER" id="PTHR45566">
    <property type="entry name" value="HTH-TYPE TRANSCRIPTIONAL REGULATOR YHJB-RELATED"/>
    <property type="match status" value="1"/>
</dbReference>
<evidence type="ECO:0000313" key="5">
    <source>
        <dbReference type="EMBL" id="CAA7197410.1"/>
    </source>
</evidence>
<dbReference type="GO" id="GO:0000160">
    <property type="term" value="P:phosphorelay signal transduction system"/>
    <property type="evidence" value="ECO:0007669"/>
    <property type="project" value="InterPro"/>
</dbReference>
<evidence type="ECO:0000259" key="4">
    <source>
        <dbReference type="PROSITE" id="PS50110"/>
    </source>
</evidence>
<organism evidence="5 6">
    <name type="scientific">Chryseobacterium potabilaquae</name>
    <dbReference type="NCBI Taxonomy" id="2675057"/>
    <lineage>
        <taxon>Bacteria</taxon>
        <taxon>Pseudomonadati</taxon>
        <taxon>Bacteroidota</taxon>
        <taxon>Flavobacteriia</taxon>
        <taxon>Flavobacteriales</taxon>
        <taxon>Weeksellaceae</taxon>
        <taxon>Chryseobacterium group</taxon>
        <taxon>Chryseobacterium</taxon>
    </lineage>
</organism>
<reference evidence="5 6" key="1">
    <citation type="submission" date="2020-01" db="EMBL/GenBank/DDBJ databases">
        <authorList>
            <person name="Rodrigo-Torres L."/>
            <person name="Arahal R. D."/>
            <person name="Lucena T."/>
        </authorList>
    </citation>
    <scope>NUCLEOTIDE SEQUENCE [LARGE SCALE GENOMIC DNA]</scope>
    <source>
        <strain evidence="5 6">CECT 9293</strain>
    </source>
</reference>
<dbReference type="GO" id="GO:0006355">
    <property type="term" value="P:regulation of DNA-templated transcription"/>
    <property type="evidence" value="ECO:0007669"/>
    <property type="project" value="InterPro"/>
</dbReference>
<dbReference type="SMART" id="SM00421">
    <property type="entry name" value="HTH_LUXR"/>
    <property type="match status" value="1"/>
</dbReference>
<proteinExistence type="predicted"/>
<evidence type="ECO:0000256" key="1">
    <source>
        <dbReference type="ARBA" id="ARBA00023125"/>
    </source>
</evidence>
<evidence type="ECO:0000313" key="6">
    <source>
        <dbReference type="Proteomes" id="UP000445144"/>
    </source>
</evidence>
<dbReference type="PROSITE" id="PS50110">
    <property type="entry name" value="RESPONSE_REGULATORY"/>
    <property type="match status" value="1"/>
</dbReference>
<dbReference type="Gene3D" id="3.40.50.2300">
    <property type="match status" value="1"/>
</dbReference>
<sequence>MNKAVLIADGQYAAVEGIAFILKSISQDILIHRVYKESELIEKILEQDYDLLILDISLLKETCDTTMSQIKKLSPNIKVMIFTACKENLALHFLYEGAEACVYKSDDVSEIRNALYSIFKRGYYYKQELLYNFLYTKETKSLPRFRLDILSDREKEVYNFLIQGNGLLEIANLLGLHQSTVSVYKARIFKKLNLRTLVDLINYHNQKGGYPQ</sequence>
<dbReference type="AlphaFoldDB" id="A0A6N4XEM9"/>
<dbReference type="Pfam" id="PF00072">
    <property type="entry name" value="Response_reg"/>
    <property type="match status" value="1"/>
</dbReference>
<dbReference type="Pfam" id="PF00196">
    <property type="entry name" value="GerE"/>
    <property type="match status" value="1"/>
</dbReference>
<dbReference type="InterPro" id="IPR016032">
    <property type="entry name" value="Sig_transdc_resp-reg_C-effctor"/>
</dbReference>
<dbReference type="SUPFAM" id="SSF52172">
    <property type="entry name" value="CheY-like"/>
    <property type="match status" value="1"/>
</dbReference>
<dbReference type="InterPro" id="IPR011006">
    <property type="entry name" value="CheY-like_superfamily"/>
</dbReference>
<dbReference type="InterPro" id="IPR001789">
    <property type="entry name" value="Sig_transdc_resp-reg_receiver"/>
</dbReference>
<feature type="domain" description="Response regulatory" evidence="4">
    <location>
        <begin position="4"/>
        <end position="119"/>
    </location>
</feature>
<feature type="domain" description="HTH luxR-type" evidence="3">
    <location>
        <begin position="143"/>
        <end position="208"/>
    </location>
</feature>
<accession>A0A6N4XEM9</accession>
<dbReference type="PRINTS" id="PR00038">
    <property type="entry name" value="HTHLUXR"/>
</dbReference>
<dbReference type="SUPFAM" id="SSF46894">
    <property type="entry name" value="C-terminal effector domain of the bipartite response regulators"/>
    <property type="match status" value="1"/>
</dbReference>
<keyword evidence="1" id="KW-0238">DNA-binding</keyword>
<dbReference type="Proteomes" id="UP000445144">
    <property type="component" value="Unassembled WGS sequence"/>
</dbReference>
<feature type="modified residue" description="4-aspartylphosphate" evidence="2">
    <location>
        <position position="55"/>
    </location>
</feature>
<evidence type="ECO:0000259" key="3">
    <source>
        <dbReference type="PROSITE" id="PS50043"/>
    </source>
</evidence>
<dbReference type="RefSeq" id="WP_162034080.1">
    <property type="nucleotide sequence ID" value="NZ_CACVBR010000053.1"/>
</dbReference>
<dbReference type="EMBL" id="CACVBR010000053">
    <property type="protein sequence ID" value="CAA7197410.1"/>
    <property type="molecule type" value="Genomic_DNA"/>
</dbReference>
<dbReference type="GO" id="GO:0003677">
    <property type="term" value="F:DNA binding"/>
    <property type="evidence" value="ECO:0007669"/>
    <property type="project" value="UniProtKB-KW"/>
</dbReference>
<name>A0A6N4XEM9_9FLAO</name>
<keyword evidence="2" id="KW-0597">Phosphoprotein</keyword>
<dbReference type="CDD" id="cd06170">
    <property type="entry name" value="LuxR_C_like"/>
    <property type="match status" value="1"/>
</dbReference>
<evidence type="ECO:0000256" key="2">
    <source>
        <dbReference type="PROSITE-ProRule" id="PRU00169"/>
    </source>
</evidence>
<dbReference type="InterPro" id="IPR051015">
    <property type="entry name" value="EvgA-like"/>
</dbReference>
<dbReference type="InterPro" id="IPR000792">
    <property type="entry name" value="Tscrpt_reg_LuxR_C"/>
</dbReference>
<dbReference type="PROSITE" id="PS50043">
    <property type="entry name" value="HTH_LUXR_2"/>
    <property type="match status" value="1"/>
</dbReference>
<protein>
    <submittedName>
        <fullName evidence="5">Virulence factors putative positive transcription regulator BvgA</fullName>
    </submittedName>
</protein>
<dbReference type="PANTHER" id="PTHR45566:SF1">
    <property type="entry name" value="HTH-TYPE TRANSCRIPTIONAL REGULATOR YHJB-RELATED"/>
    <property type="match status" value="1"/>
</dbReference>